<name>A0ABV0WI02_9TELE</name>
<sequence length="161" mass="17833">AFFYCKACHDDITDPKRIKKCGCKRPADGATTPRNCGSQKEAGVRFKADCNLVEDEHPSTLSPKKKQRNGGMRNSPNCSPKMMSCEESFGNSSGFKVPAVTSSSLVRMYYLNNAGTNDTANQSERPAWLLCPQAVALLWEPLRVLFLVLKAICKMYSCNQI</sequence>
<dbReference type="Proteomes" id="UP001444071">
    <property type="component" value="Unassembled WGS sequence"/>
</dbReference>
<proteinExistence type="predicted"/>
<dbReference type="EMBL" id="JAHRIM010051339">
    <property type="protein sequence ID" value="MEQ2269238.1"/>
    <property type="molecule type" value="Genomic_DNA"/>
</dbReference>
<accession>A0ABV0WI02</accession>
<evidence type="ECO:0000313" key="3">
    <source>
        <dbReference type="Proteomes" id="UP001444071"/>
    </source>
</evidence>
<evidence type="ECO:0000256" key="1">
    <source>
        <dbReference type="SAM" id="MobiDB-lite"/>
    </source>
</evidence>
<comment type="caution">
    <text evidence="2">The sequence shown here is derived from an EMBL/GenBank/DDBJ whole genome shotgun (WGS) entry which is preliminary data.</text>
</comment>
<evidence type="ECO:0000313" key="2">
    <source>
        <dbReference type="EMBL" id="MEQ2269238.1"/>
    </source>
</evidence>
<organism evidence="2 3">
    <name type="scientific">Xenotaenia resolanae</name>
    <dbReference type="NCBI Taxonomy" id="208358"/>
    <lineage>
        <taxon>Eukaryota</taxon>
        <taxon>Metazoa</taxon>
        <taxon>Chordata</taxon>
        <taxon>Craniata</taxon>
        <taxon>Vertebrata</taxon>
        <taxon>Euteleostomi</taxon>
        <taxon>Actinopterygii</taxon>
        <taxon>Neopterygii</taxon>
        <taxon>Teleostei</taxon>
        <taxon>Neoteleostei</taxon>
        <taxon>Acanthomorphata</taxon>
        <taxon>Ovalentaria</taxon>
        <taxon>Atherinomorphae</taxon>
        <taxon>Cyprinodontiformes</taxon>
        <taxon>Goodeidae</taxon>
        <taxon>Xenotaenia</taxon>
    </lineage>
</organism>
<protein>
    <submittedName>
        <fullName evidence="2">Uncharacterized protein</fullName>
    </submittedName>
</protein>
<feature type="region of interest" description="Disordered" evidence="1">
    <location>
        <begin position="55"/>
        <end position="78"/>
    </location>
</feature>
<gene>
    <name evidence="2" type="ORF">XENORESO_001742</name>
</gene>
<feature type="non-terminal residue" evidence="2">
    <location>
        <position position="1"/>
    </location>
</feature>
<reference evidence="2 3" key="1">
    <citation type="submission" date="2021-06" db="EMBL/GenBank/DDBJ databases">
        <authorList>
            <person name="Palmer J.M."/>
        </authorList>
    </citation>
    <scope>NUCLEOTIDE SEQUENCE [LARGE SCALE GENOMIC DNA]</scope>
    <source>
        <strain evidence="2 3">XR_2019</strain>
        <tissue evidence="2">Muscle</tissue>
    </source>
</reference>
<keyword evidence="3" id="KW-1185">Reference proteome</keyword>